<dbReference type="Proteomes" id="UP000009011">
    <property type="component" value="Chromosome"/>
</dbReference>
<sequence length="411" mass="46045">MKRFFIEFKEILLISLRAIRANKLRSVLTTLGIIIGIVAVTTMSTAIVGLREAFMSSISSFGSDVLYVDKFPWFAMNDWRLYRNRKDITYEQYEKLRTALKNYEAMAPTKRTFGASVKRKNRTVESAMIIGTTQEYARTSQIILEEGRFMNEWEAKAGRRVCIIGKDIQNELFPDISPIGREIRINNIPFKVIGIIEKQGSGFLGAFSLDGQVIIPFKAFETAVGEARNRMRIDIKIGNIDRLEEAKEEIIAAMRVIRKVPPGKPEDFAINQQEAFKQMYDQTVGVVAIAGIVITALSLFVGAIGIMNIMFVSVTERTKEIGIRKAIGAKTWSILFQFLTEAAVICMIGGIIGIIISYPLSLVINQFLPTSLPIHIVFISLMISALVGIISGFVPAWKASRLNPVDALRYE</sequence>
<dbReference type="InterPro" id="IPR025857">
    <property type="entry name" value="MacB_PCD"/>
</dbReference>
<evidence type="ECO:0000259" key="8">
    <source>
        <dbReference type="Pfam" id="PF02687"/>
    </source>
</evidence>
<dbReference type="PANTHER" id="PTHR30572:SF4">
    <property type="entry name" value="ABC TRANSPORTER PERMEASE YTRF"/>
    <property type="match status" value="1"/>
</dbReference>
<protein>
    <submittedName>
        <fullName evidence="10">ABC transporter efflux protein</fullName>
    </submittedName>
</protein>
<keyword evidence="3 7" id="KW-0812">Transmembrane</keyword>
<evidence type="ECO:0000256" key="5">
    <source>
        <dbReference type="ARBA" id="ARBA00023136"/>
    </source>
</evidence>
<dbReference type="Pfam" id="PF02687">
    <property type="entry name" value="FtsX"/>
    <property type="match status" value="1"/>
</dbReference>
<feature type="transmembrane region" description="Helical" evidence="7">
    <location>
        <begin position="27"/>
        <end position="50"/>
    </location>
</feature>
<dbReference type="PATRIC" id="fig|1191523.3.peg.2741"/>
<dbReference type="InterPro" id="IPR050250">
    <property type="entry name" value="Macrolide_Exporter_MacB"/>
</dbReference>
<dbReference type="GO" id="GO:0005886">
    <property type="term" value="C:plasma membrane"/>
    <property type="evidence" value="ECO:0007669"/>
    <property type="project" value="UniProtKB-SubCell"/>
</dbReference>
<feature type="domain" description="ABC3 transporter permease C-terminal" evidence="8">
    <location>
        <begin position="292"/>
        <end position="404"/>
    </location>
</feature>
<name>I7A7I7_MELRP</name>
<feature type="domain" description="MacB-like periplasmic core" evidence="9">
    <location>
        <begin position="26"/>
        <end position="252"/>
    </location>
</feature>
<comment type="subcellular location">
    <subcellularLocation>
        <location evidence="1">Cell membrane</location>
        <topology evidence="1">Multi-pass membrane protein</topology>
    </subcellularLocation>
</comment>
<keyword evidence="5 7" id="KW-0472">Membrane</keyword>
<feature type="transmembrane region" description="Helical" evidence="7">
    <location>
        <begin position="334"/>
        <end position="360"/>
    </location>
</feature>
<evidence type="ECO:0000313" key="11">
    <source>
        <dbReference type="Proteomes" id="UP000009011"/>
    </source>
</evidence>
<accession>I7A7I7</accession>
<gene>
    <name evidence="10" type="ordered locus">MROS_2606</name>
</gene>
<dbReference type="STRING" id="1191523.MROS_2606"/>
<comment type="similarity">
    <text evidence="6">Belongs to the ABC-4 integral membrane protein family.</text>
</comment>
<reference evidence="10 11" key="1">
    <citation type="journal article" date="2013" name="PLoS ONE">
        <title>Genomic analysis of Melioribacter roseus, facultatively anaerobic organotrophic bacterium representing a novel deep lineage within Bacteriodetes/Chlorobi group.</title>
        <authorList>
            <person name="Kadnikov V.V."/>
            <person name="Mardanov A.V."/>
            <person name="Podosokorskaya O.A."/>
            <person name="Gavrilov S.N."/>
            <person name="Kublanov I.V."/>
            <person name="Beletsky A.V."/>
            <person name="Bonch-Osmolovskaya E.A."/>
            <person name="Ravin N.V."/>
        </authorList>
    </citation>
    <scope>NUCLEOTIDE SEQUENCE [LARGE SCALE GENOMIC DNA]</scope>
    <source>
        <strain evidence="11">JCM 17771 / P3M-2</strain>
    </source>
</reference>
<keyword evidence="4 7" id="KW-1133">Transmembrane helix</keyword>
<dbReference type="AlphaFoldDB" id="I7A7I7"/>
<evidence type="ECO:0000256" key="2">
    <source>
        <dbReference type="ARBA" id="ARBA00022475"/>
    </source>
</evidence>
<evidence type="ECO:0000256" key="4">
    <source>
        <dbReference type="ARBA" id="ARBA00022989"/>
    </source>
</evidence>
<evidence type="ECO:0000256" key="1">
    <source>
        <dbReference type="ARBA" id="ARBA00004651"/>
    </source>
</evidence>
<keyword evidence="2" id="KW-1003">Cell membrane</keyword>
<dbReference type="EMBL" id="CP003557">
    <property type="protein sequence ID" value="AFN75836.1"/>
    <property type="molecule type" value="Genomic_DNA"/>
</dbReference>
<evidence type="ECO:0000256" key="7">
    <source>
        <dbReference type="SAM" id="Phobius"/>
    </source>
</evidence>
<evidence type="ECO:0000313" key="10">
    <source>
        <dbReference type="EMBL" id="AFN75836.1"/>
    </source>
</evidence>
<proteinExistence type="inferred from homology"/>
<dbReference type="InterPro" id="IPR003838">
    <property type="entry name" value="ABC3_permease_C"/>
</dbReference>
<dbReference type="OrthoDB" id="9769100at2"/>
<dbReference type="Pfam" id="PF12704">
    <property type="entry name" value="MacB_PCD"/>
    <property type="match status" value="1"/>
</dbReference>
<feature type="transmembrane region" description="Helical" evidence="7">
    <location>
        <begin position="372"/>
        <end position="394"/>
    </location>
</feature>
<evidence type="ECO:0000256" key="3">
    <source>
        <dbReference type="ARBA" id="ARBA00022692"/>
    </source>
</evidence>
<feature type="transmembrane region" description="Helical" evidence="7">
    <location>
        <begin position="286"/>
        <end position="313"/>
    </location>
</feature>
<evidence type="ECO:0000259" key="9">
    <source>
        <dbReference type="Pfam" id="PF12704"/>
    </source>
</evidence>
<organism evidence="10 11">
    <name type="scientific">Melioribacter roseus (strain DSM 23840 / JCM 17771 / VKM B-2668 / P3M-2)</name>
    <dbReference type="NCBI Taxonomy" id="1191523"/>
    <lineage>
        <taxon>Bacteria</taxon>
        <taxon>Pseudomonadati</taxon>
        <taxon>Ignavibacteriota</taxon>
        <taxon>Ignavibacteria</taxon>
        <taxon>Ignavibacteriales</taxon>
        <taxon>Melioribacteraceae</taxon>
        <taxon>Melioribacter</taxon>
    </lineage>
</organism>
<dbReference type="eggNOG" id="COG0577">
    <property type="taxonomic scope" value="Bacteria"/>
</dbReference>
<dbReference type="HOGENOM" id="CLU_000604_8_0_10"/>
<dbReference type="KEGG" id="mro:MROS_2606"/>
<dbReference type="PANTHER" id="PTHR30572">
    <property type="entry name" value="MEMBRANE COMPONENT OF TRANSPORTER-RELATED"/>
    <property type="match status" value="1"/>
</dbReference>
<dbReference type="RefSeq" id="WP_014857266.1">
    <property type="nucleotide sequence ID" value="NC_018178.1"/>
</dbReference>
<evidence type="ECO:0000256" key="6">
    <source>
        <dbReference type="ARBA" id="ARBA00038076"/>
    </source>
</evidence>
<keyword evidence="11" id="KW-1185">Reference proteome</keyword>
<dbReference type="GO" id="GO:0022857">
    <property type="term" value="F:transmembrane transporter activity"/>
    <property type="evidence" value="ECO:0007669"/>
    <property type="project" value="TreeGrafter"/>
</dbReference>